<comment type="caution">
    <text evidence="3">The sequence shown here is derived from an EMBL/GenBank/DDBJ whole genome shotgun (WGS) entry which is preliminary data.</text>
</comment>
<feature type="compositionally biased region" description="Basic residues" evidence="1">
    <location>
        <begin position="115"/>
        <end position="124"/>
    </location>
</feature>
<dbReference type="Proteomes" id="UP001371218">
    <property type="component" value="Unassembled WGS sequence"/>
</dbReference>
<evidence type="ECO:0000256" key="2">
    <source>
        <dbReference type="SAM" id="SignalP"/>
    </source>
</evidence>
<dbReference type="EMBL" id="JBBUTG010000001">
    <property type="protein sequence ID" value="MEK8029745.1"/>
    <property type="molecule type" value="Genomic_DNA"/>
</dbReference>
<evidence type="ECO:0008006" key="5">
    <source>
        <dbReference type="Google" id="ProtNLM"/>
    </source>
</evidence>
<evidence type="ECO:0000313" key="3">
    <source>
        <dbReference type="EMBL" id="MEK8029745.1"/>
    </source>
</evidence>
<dbReference type="RefSeq" id="WP_341424079.1">
    <property type="nucleotide sequence ID" value="NZ_JBBUTG010000001.1"/>
</dbReference>
<reference evidence="3 4" key="1">
    <citation type="submission" date="2024-04" db="EMBL/GenBank/DDBJ databases">
        <title>Novel species of the genus Ideonella isolated from streams.</title>
        <authorList>
            <person name="Lu H."/>
        </authorList>
    </citation>
    <scope>NUCLEOTIDE SEQUENCE [LARGE SCALE GENOMIC DNA]</scope>
    <source>
        <strain evidence="3 4">DXS29W</strain>
    </source>
</reference>
<evidence type="ECO:0000256" key="1">
    <source>
        <dbReference type="SAM" id="MobiDB-lite"/>
    </source>
</evidence>
<accession>A0ABU9BLD1</accession>
<evidence type="ECO:0000313" key="4">
    <source>
        <dbReference type="Proteomes" id="UP001371218"/>
    </source>
</evidence>
<feature type="chain" id="PRO_5045727345" description="DUF3613 domain-containing protein" evidence="2">
    <location>
        <begin position="23"/>
        <end position="124"/>
    </location>
</feature>
<name>A0ABU9BLD1_9BURK</name>
<feature type="region of interest" description="Disordered" evidence="1">
    <location>
        <begin position="77"/>
        <end position="124"/>
    </location>
</feature>
<keyword evidence="2" id="KW-0732">Signal</keyword>
<gene>
    <name evidence="3" type="ORF">AACH06_02835</name>
</gene>
<protein>
    <recommendedName>
        <fullName evidence="5">DUF3613 domain-containing protein</fullName>
    </recommendedName>
</protein>
<feature type="compositionally biased region" description="Low complexity" evidence="1">
    <location>
        <begin position="85"/>
        <end position="100"/>
    </location>
</feature>
<sequence>MHHSLSRLAAAMAASLPLLALAQGRVDPADPRAPTRPLAHRSAFADYRAFLDLAPGDWRRLNDTVGRAALHPMATAPEAAPPVAAPGTPAAPAGSAGSAPLAPPAHQPMHTMPGHPHHPPGGHR</sequence>
<feature type="signal peptide" evidence="2">
    <location>
        <begin position="1"/>
        <end position="22"/>
    </location>
</feature>
<proteinExistence type="predicted"/>
<organism evidence="3 4">
    <name type="scientific">Ideonella lacteola</name>
    <dbReference type="NCBI Taxonomy" id="2984193"/>
    <lineage>
        <taxon>Bacteria</taxon>
        <taxon>Pseudomonadati</taxon>
        <taxon>Pseudomonadota</taxon>
        <taxon>Betaproteobacteria</taxon>
        <taxon>Burkholderiales</taxon>
        <taxon>Sphaerotilaceae</taxon>
        <taxon>Ideonella</taxon>
    </lineage>
</organism>
<keyword evidence="4" id="KW-1185">Reference proteome</keyword>